<sequence length="445" mass="49210">MWKNGVKRRRGSGVFCANCLTTKTSLWRKNANGGYVCNACGLYQKLHSASFSLRDVAFSDCPSQRWRPLVIDSPDAPPLQSEGPCITPRPLNIIKQNNGEQIIRRRTRKRLNPDPVPPEPLSNKQQRVNSEERLNGSPLERRTEDEVPPPRPDVQAFTPSAPKGHPSPRSTHAFLLNQTLEIHKRMPPLHAHQKSSPDGVGEGNGVAPLAPDGKGGSERGSPIEKYMRPTKQSSYSPPGSPIEKYQYPLFSLPFLQSDMQSETDWLRFWTKYKMSVPGSPGHYLSPVAGIPNPCQSFVPYPAFSLPHFPHAAPESDTPLDLAIKHSKPSPTTNGALLPSEKQASPTVSETDHPDDSEEERSSPQVSKPERIDQATQDDLSSKCAHCGIVFLDEVLYALHMSCHGDGGPFQCSICLHACSDKYDFTTHIQRGLHRIAPENTTNANQ</sequence>
<feature type="domain" description="GATA-type" evidence="13">
    <location>
        <begin position="10"/>
        <end position="53"/>
    </location>
</feature>
<dbReference type="GO" id="GO:0006357">
    <property type="term" value="P:regulation of transcription by RNA polymerase II"/>
    <property type="evidence" value="ECO:0007669"/>
    <property type="project" value="TreeGrafter"/>
</dbReference>
<dbReference type="STRING" id="623744.A0A553RHR0"/>
<dbReference type="GO" id="GO:0005634">
    <property type="term" value="C:nucleus"/>
    <property type="evidence" value="ECO:0007669"/>
    <property type="project" value="UniProtKB-SubCell"/>
</dbReference>
<keyword evidence="15" id="KW-1185">Reference proteome</keyword>
<dbReference type="PROSITE" id="PS00028">
    <property type="entry name" value="ZINC_FINGER_C2H2_1"/>
    <property type="match status" value="2"/>
</dbReference>
<evidence type="ECO:0000256" key="7">
    <source>
        <dbReference type="ARBA" id="ARBA00023125"/>
    </source>
</evidence>
<keyword evidence="8" id="KW-0804">Transcription</keyword>
<feature type="compositionally biased region" description="Basic and acidic residues" evidence="12">
    <location>
        <begin position="129"/>
        <end position="145"/>
    </location>
</feature>
<dbReference type="InterPro" id="IPR036236">
    <property type="entry name" value="Znf_C2H2_sf"/>
</dbReference>
<evidence type="ECO:0000256" key="3">
    <source>
        <dbReference type="ARBA" id="ARBA00022737"/>
    </source>
</evidence>
<keyword evidence="6" id="KW-0805">Transcription regulation</keyword>
<evidence type="ECO:0000313" key="14">
    <source>
        <dbReference type="EMBL" id="TRZ01714.1"/>
    </source>
</evidence>
<dbReference type="CDD" id="cd00202">
    <property type="entry name" value="ZnF_GATA"/>
    <property type="match status" value="1"/>
</dbReference>
<dbReference type="PANTHER" id="PTHR47034:SF1">
    <property type="entry name" value="ZINC FINGER TRANSCRIPTION FACTOR TRPS1"/>
    <property type="match status" value="1"/>
</dbReference>
<evidence type="ECO:0000256" key="6">
    <source>
        <dbReference type="ARBA" id="ARBA00023015"/>
    </source>
</evidence>
<feature type="region of interest" description="Disordered" evidence="12">
    <location>
        <begin position="105"/>
        <end position="171"/>
    </location>
</feature>
<comment type="caution">
    <text evidence="14">The sequence shown here is derived from an EMBL/GenBank/DDBJ whole genome shotgun (WGS) entry which is preliminary data.</text>
</comment>
<feature type="region of interest" description="Disordered" evidence="12">
    <location>
        <begin position="315"/>
        <end position="376"/>
    </location>
</feature>
<keyword evidence="3" id="KW-0677">Repeat</keyword>
<dbReference type="InterPro" id="IPR013088">
    <property type="entry name" value="Znf_NHR/GATA"/>
</dbReference>
<dbReference type="SUPFAM" id="SSF57716">
    <property type="entry name" value="Glucocorticoid receptor-like (DNA-binding domain)"/>
    <property type="match status" value="1"/>
</dbReference>
<accession>A0A553RHR0</accession>
<keyword evidence="2" id="KW-0479">Metal-binding</keyword>
<dbReference type="PRINTS" id="PR00619">
    <property type="entry name" value="GATAZNFINGER"/>
</dbReference>
<gene>
    <name evidence="14" type="ORF">DNTS_003599</name>
</gene>
<comment type="subcellular location">
    <subcellularLocation>
        <location evidence="1">Nucleus</location>
    </subcellularLocation>
</comment>
<dbReference type="Proteomes" id="UP000316079">
    <property type="component" value="Unassembled WGS sequence"/>
</dbReference>
<dbReference type="PROSITE" id="PS50114">
    <property type="entry name" value="GATA_ZN_FINGER_2"/>
    <property type="match status" value="1"/>
</dbReference>
<dbReference type="AlphaFoldDB" id="A0A553RHR0"/>
<dbReference type="Gene3D" id="3.30.160.60">
    <property type="entry name" value="Classic Zinc Finger"/>
    <property type="match status" value="1"/>
</dbReference>
<dbReference type="SMART" id="SM00401">
    <property type="entry name" value="ZnF_GATA"/>
    <property type="match status" value="1"/>
</dbReference>
<evidence type="ECO:0000256" key="5">
    <source>
        <dbReference type="ARBA" id="ARBA00022833"/>
    </source>
</evidence>
<dbReference type="FunFam" id="3.30.50.10:FF:000020">
    <property type="entry name" value="Zinc finger transcription factor Trps1"/>
    <property type="match status" value="1"/>
</dbReference>
<dbReference type="Pfam" id="PF00320">
    <property type="entry name" value="GATA"/>
    <property type="match status" value="1"/>
</dbReference>
<evidence type="ECO:0000256" key="2">
    <source>
        <dbReference type="ARBA" id="ARBA00022723"/>
    </source>
</evidence>
<protein>
    <recommendedName>
        <fullName evidence="10">Zinc finger transcription factor Trps1</fullName>
    </recommendedName>
</protein>
<dbReference type="InterPro" id="IPR013087">
    <property type="entry name" value="Znf_C2H2_type"/>
</dbReference>
<dbReference type="SMART" id="SM00355">
    <property type="entry name" value="ZnF_C2H2"/>
    <property type="match status" value="2"/>
</dbReference>
<evidence type="ECO:0000313" key="15">
    <source>
        <dbReference type="Proteomes" id="UP000316079"/>
    </source>
</evidence>
<feature type="region of interest" description="Disordered" evidence="12">
    <location>
        <begin position="72"/>
        <end position="92"/>
    </location>
</feature>
<feature type="region of interest" description="Disordered" evidence="12">
    <location>
        <begin position="188"/>
        <end position="240"/>
    </location>
</feature>
<proteinExistence type="predicted"/>
<keyword evidence="9" id="KW-0539">Nucleus</keyword>
<dbReference type="InterPro" id="IPR028440">
    <property type="entry name" value="TRPS1"/>
</dbReference>
<keyword evidence="4 11" id="KW-0863">Zinc-finger</keyword>
<evidence type="ECO:0000256" key="9">
    <source>
        <dbReference type="ARBA" id="ARBA00023242"/>
    </source>
</evidence>
<dbReference type="PANTHER" id="PTHR47034">
    <property type="entry name" value="ZINC FINGER TRANSCRIPTION FACTOR TRPS1"/>
    <property type="match status" value="1"/>
</dbReference>
<evidence type="ECO:0000256" key="4">
    <source>
        <dbReference type="ARBA" id="ARBA00022771"/>
    </source>
</evidence>
<dbReference type="InterPro" id="IPR000679">
    <property type="entry name" value="Znf_GATA"/>
</dbReference>
<evidence type="ECO:0000259" key="13">
    <source>
        <dbReference type="PROSITE" id="PS50114"/>
    </source>
</evidence>
<evidence type="ECO:0000256" key="10">
    <source>
        <dbReference type="ARBA" id="ARBA00073694"/>
    </source>
</evidence>
<keyword evidence="5" id="KW-0862">Zinc</keyword>
<dbReference type="EMBL" id="SRMA01024050">
    <property type="protein sequence ID" value="TRZ01714.1"/>
    <property type="molecule type" value="Genomic_DNA"/>
</dbReference>
<evidence type="ECO:0000256" key="12">
    <source>
        <dbReference type="SAM" id="MobiDB-lite"/>
    </source>
</evidence>
<dbReference type="GO" id="GO:0008270">
    <property type="term" value="F:zinc ion binding"/>
    <property type="evidence" value="ECO:0007669"/>
    <property type="project" value="UniProtKB-KW"/>
</dbReference>
<dbReference type="Gene3D" id="3.30.50.10">
    <property type="entry name" value="Erythroid Transcription Factor GATA-1, subunit A"/>
    <property type="match status" value="1"/>
</dbReference>
<dbReference type="GO" id="GO:0003700">
    <property type="term" value="F:DNA-binding transcription factor activity"/>
    <property type="evidence" value="ECO:0007669"/>
    <property type="project" value="InterPro"/>
</dbReference>
<evidence type="ECO:0000256" key="1">
    <source>
        <dbReference type="ARBA" id="ARBA00004123"/>
    </source>
</evidence>
<evidence type="ECO:0000256" key="8">
    <source>
        <dbReference type="ARBA" id="ARBA00023163"/>
    </source>
</evidence>
<organism evidence="14 15">
    <name type="scientific">Danionella cerebrum</name>
    <dbReference type="NCBI Taxonomy" id="2873325"/>
    <lineage>
        <taxon>Eukaryota</taxon>
        <taxon>Metazoa</taxon>
        <taxon>Chordata</taxon>
        <taxon>Craniata</taxon>
        <taxon>Vertebrata</taxon>
        <taxon>Euteleostomi</taxon>
        <taxon>Actinopterygii</taxon>
        <taxon>Neopterygii</taxon>
        <taxon>Teleostei</taxon>
        <taxon>Ostariophysi</taxon>
        <taxon>Cypriniformes</taxon>
        <taxon>Danionidae</taxon>
        <taxon>Danioninae</taxon>
        <taxon>Danionella</taxon>
    </lineage>
</organism>
<dbReference type="OrthoDB" id="515401at2759"/>
<dbReference type="PROSITE" id="PS00344">
    <property type="entry name" value="GATA_ZN_FINGER_1"/>
    <property type="match status" value="1"/>
</dbReference>
<keyword evidence="7" id="KW-0238">DNA-binding</keyword>
<name>A0A553RHR0_9TELE</name>
<evidence type="ECO:0000256" key="11">
    <source>
        <dbReference type="PROSITE-ProRule" id="PRU00094"/>
    </source>
</evidence>
<dbReference type="SUPFAM" id="SSF57667">
    <property type="entry name" value="beta-beta-alpha zinc fingers"/>
    <property type="match status" value="1"/>
</dbReference>
<reference evidence="14 15" key="1">
    <citation type="journal article" date="2019" name="Sci. Data">
        <title>Hybrid genome assembly and annotation of Danionella translucida.</title>
        <authorList>
            <person name="Kadobianskyi M."/>
            <person name="Schulze L."/>
            <person name="Schuelke M."/>
            <person name="Judkewitz B."/>
        </authorList>
    </citation>
    <scope>NUCLEOTIDE SEQUENCE [LARGE SCALE GENOMIC DNA]</scope>
    <source>
        <strain evidence="14 15">Bolton</strain>
    </source>
</reference>
<dbReference type="GO" id="GO:0000977">
    <property type="term" value="F:RNA polymerase II transcription regulatory region sequence-specific DNA binding"/>
    <property type="evidence" value="ECO:0007669"/>
    <property type="project" value="TreeGrafter"/>
</dbReference>
<feature type="compositionally biased region" description="Basic and acidic residues" evidence="12">
    <location>
        <begin position="215"/>
        <end position="227"/>
    </location>
</feature>